<comment type="caution">
    <text evidence="2">The sequence shown here is derived from an EMBL/GenBank/DDBJ whole genome shotgun (WGS) entry which is preliminary data.</text>
</comment>
<dbReference type="Proteomes" id="UP000291613">
    <property type="component" value="Unassembled WGS sequence"/>
</dbReference>
<feature type="signal peptide" evidence="1">
    <location>
        <begin position="1"/>
        <end position="22"/>
    </location>
</feature>
<accession>A0A4Q9GID4</accession>
<keyword evidence="1" id="KW-0732">Signal</keyword>
<evidence type="ECO:0000313" key="3">
    <source>
        <dbReference type="Proteomes" id="UP000291613"/>
    </source>
</evidence>
<proteinExistence type="predicted"/>
<name>A0A4Q9GID4_9HYPH</name>
<gene>
    <name evidence="2" type="ORF">EYR15_13505</name>
</gene>
<sequence length="165" mass="18092">MTPLKSLAFVLAIAGSAAPALAADAPAYGYRTQTYERAVVSSHSKDPAYVRPYSGVLPVCHDPSVHSRIASSFAAREREYWHSGLVLSSAFYHPVELGYRSWGHSFIPRRFCEATTATNDGVTRKVYWLVAEKQGAFSTAPGIDWCVTGLDRNFAYAPDCKMAQP</sequence>
<dbReference type="AlphaFoldDB" id="A0A4Q9GID4"/>
<evidence type="ECO:0000313" key="2">
    <source>
        <dbReference type="EMBL" id="TBN48605.1"/>
    </source>
</evidence>
<evidence type="ECO:0008006" key="4">
    <source>
        <dbReference type="Google" id="ProtNLM"/>
    </source>
</evidence>
<organism evidence="2 3">
    <name type="scientific">Hansschlegelia quercus</name>
    <dbReference type="NCBI Taxonomy" id="2528245"/>
    <lineage>
        <taxon>Bacteria</taxon>
        <taxon>Pseudomonadati</taxon>
        <taxon>Pseudomonadota</taxon>
        <taxon>Alphaproteobacteria</taxon>
        <taxon>Hyphomicrobiales</taxon>
        <taxon>Methylopilaceae</taxon>
        <taxon>Hansschlegelia</taxon>
    </lineage>
</organism>
<keyword evidence="3" id="KW-1185">Reference proteome</keyword>
<dbReference type="EMBL" id="SIUB01000007">
    <property type="protein sequence ID" value="TBN48605.1"/>
    <property type="molecule type" value="Genomic_DNA"/>
</dbReference>
<dbReference type="OrthoDB" id="9808546at2"/>
<feature type="chain" id="PRO_5020627868" description="Secreted protein" evidence="1">
    <location>
        <begin position="23"/>
        <end position="165"/>
    </location>
</feature>
<evidence type="ECO:0000256" key="1">
    <source>
        <dbReference type="SAM" id="SignalP"/>
    </source>
</evidence>
<dbReference type="RefSeq" id="WP_131004088.1">
    <property type="nucleotide sequence ID" value="NZ_JBHSZR010000009.1"/>
</dbReference>
<protein>
    <recommendedName>
        <fullName evidence="4">Secreted protein</fullName>
    </recommendedName>
</protein>
<reference evidence="2 3" key="1">
    <citation type="submission" date="2019-02" db="EMBL/GenBank/DDBJ databases">
        <title>Hansschlegelia quercus sp. nov., a novel methylotrophic bacterium from buds of oak (Quercus robur L.).</title>
        <authorList>
            <person name="Agafonova N.V."/>
            <person name="Kaparullina E.N."/>
            <person name="Grouzdev D.S."/>
            <person name="Doronina N.V."/>
        </authorList>
    </citation>
    <scope>NUCLEOTIDE SEQUENCE [LARGE SCALE GENOMIC DNA]</scope>
    <source>
        <strain evidence="2 3">Dub</strain>
    </source>
</reference>